<dbReference type="RefSeq" id="WP_230036897.1">
    <property type="nucleotide sequence ID" value="NZ_JAJJMM010000001.1"/>
</dbReference>
<sequence>MLHKSKTKFEIEKIEFIEKEMLNPDDVAMDGAAPDIVKNFYLITIKEL</sequence>
<keyword evidence="2" id="KW-1185">Reference proteome</keyword>
<evidence type="ECO:0000313" key="2">
    <source>
        <dbReference type="Proteomes" id="UP001430679"/>
    </source>
</evidence>
<dbReference type="EMBL" id="JAJJMM010000001">
    <property type="protein sequence ID" value="MCC9064160.1"/>
    <property type="molecule type" value="Genomic_DNA"/>
</dbReference>
<proteinExistence type="predicted"/>
<name>A0ABS8MHG6_9FLAO</name>
<comment type="caution">
    <text evidence="1">The sequence shown here is derived from an EMBL/GenBank/DDBJ whole genome shotgun (WGS) entry which is preliminary data.</text>
</comment>
<evidence type="ECO:0000313" key="1">
    <source>
        <dbReference type="EMBL" id="MCC9064160.1"/>
    </source>
</evidence>
<protein>
    <submittedName>
        <fullName evidence="1">Uncharacterized protein</fullName>
    </submittedName>
</protein>
<gene>
    <name evidence="1" type="ORF">LNP81_14260</name>
</gene>
<accession>A0ABS8MHG6</accession>
<organism evidence="1 2">
    <name type="scientific">Flavobacterium piscisymbiosum</name>
    <dbReference type="NCBI Taxonomy" id="2893753"/>
    <lineage>
        <taxon>Bacteria</taxon>
        <taxon>Pseudomonadati</taxon>
        <taxon>Bacteroidota</taxon>
        <taxon>Flavobacteriia</taxon>
        <taxon>Flavobacteriales</taxon>
        <taxon>Flavobacteriaceae</taxon>
        <taxon>Flavobacterium</taxon>
    </lineage>
</organism>
<reference evidence="1" key="1">
    <citation type="submission" date="2021-11" db="EMBL/GenBank/DDBJ databases">
        <title>Description of novel Flavobacterium species.</title>
        <authorList>
            <person name="Saticioglu I.B."/>
            <person name="Ay H."/>
            <person name="Altun S."/>
            <person name="Duman M."/>
        </authorList>
    </citation>
    <scope>NUCLEOTIDE SEQUENCE</scope>
    <source>
        <strain evidence="1">F-30</strain>
    </source>
</reference>
<dbReference type="Proteomes" id="UP001430679">
    <property type="component" value="Unassembled WGS sequence"/>
</dbReference>